<proteinExistence type="predicted"/>
<dbReference type="NCBIfam" id="NF041195">
    <property type="entry name" value="ScbA_BarX_GamBu"/>
    <property type="match status" value="1"/>
</dbReference>
<evidence type="ECO:0000313" key="4">
    <source>
        <dbReference type="Proteomes" id="UP000199155"/>
    </source>
</evidence>
<feature type="domain" description="A-factor biosynthesis hotdog" evidence="2">
    <location>
        <begin position="177"/>
        <end position="291"/>
    </location>
</feature>
<protein>
    <submittedName>
        <fullName evidence="3">A-factor biosynthesis hotdog domain-containing protein</fullName>
    </submittedName>
</protein>
<evidence type="ECO:0000256" key="1">
    <source>
        <dbReference type="SAM" id="MobiDB-lite"/>
    </source>
</evidence>
<dbReference type="OrthoDB" id="7838374at2"/>
<dbReference type="Pfam" id="PF03756">
    <property type="entry name" value="AfsA"/>
    <property type="match status" value="2"/>
</dbReference>
<evidence type="ECO:0000259" key="2">
    <source>
        <dbReference type="Pfam" id="PF03756"/>
    </source>
</evidence>
<dbReference type="InterPro" id="IPR029069">
    <property type="entry name" value="HotDog_dom_sf"/>
</dbReference>
<accession>A0A1G9HMR6</accession>
<dbReference type="STRING" id="417292.SAMN05421806_11994"/>
<dbReference type="InterPro" id="IPR047757">
    <property type="entry name" value="AfsA-like"/>
</dbReference>
<feature type="domain" description="A-factor biosynthesis hotdog" evidence="2">
    <location>
        <begin position="9"/>
        <end position="142"/>
    </location>
</feature>
<keyword evidence="4" id="KW-1185">Reference proteome</keyword>
<dbReference type="GO" id="GO:0016740">
    <property type="term" value="F:transferase activity"/>
    <property type="evidence" value="ECO:0007669"/>
    <property type="project" value="InterPro"/>
</dbReference>
<reference evidence="3 4" key="1">
    <citation type="submission" date="2016-10" db="EMBL/GenBank/DDBJ databases">
        <authorList>
            <person name="de Groot N.N."/>
        </authorList>
    </citation>
    <scope>NUCLEOTIDE SEQUENCE [LARGE SCALE GENOMIC DNA]</scope>
    <source>
        <strain evidence="3 4">CGMCC 4.5727</strain>
    </source>
</reference>
<dbReference type="Proteomes" id="UP000199155">
    <property type="component" value="Unassembled WGS sequence"/>
</dbReference>
<name>A0A1G9HMR6_9ACTN</name>
<organism evidence="3 4">
    <name type="scientific">Streptomyces indicus</name>
    <dbReference type="NCBI Taxonomy" id="417292"/>
    <lineage>
        <taxon>Bacteria</taxon>
        <taxon>Bacillati</taxon>
        <taxon>Actinomycetota</taxon>
        <taxon>Actinomycetes</taxon>
        <taxon>Kitasatosporales</taxon>
        <taxon>Streptomycetaceae</taxon>
        <taxon>Streptomyces</taxon>
    </lineage>
</organism>
<dbReference type="EMBL" id="FNFF01000019">
    <property type="protein sequence ID" value="SDL14182.1"/>
    <property type="molecule type" value="Genomic_DNA"/>
</dbReference>
<gene>
    <name evidence="3" type="ORF">SAMN05421806_11994</name>
</gene>
<dbReference type="AlphaFoldDB" id="A0A1G9HMR6"/>
<dbReference type="InterPro" id="IPR005509">
    <property type="entry name" value="AfsA_hotdog_dom"/>
</dbReference>
<evidence type="ECO:0000313" key="3">
    <source>
        <dbReference type="EMBL" id="SDL14182.1"/>
    </source>
</evidence>
<feature type="region of interest" description="Disordered" evidence="1">
    <location>
        <begin position="303"/>
        <end position="326"/>
    </location>
</feature>
<dbReference type="RefSeq" id="WP_093616658.1">
    <property type="nucleotide sequence ID" value="NZ_FNFF01000019.1"/>
</dbReference>
<dbReference type="SUPFAM" id="SSF54637">
    <property type="entry name" value="Thioesterase/thiol ester dehydrase-isomerase"/>
    <property type="match status" value="1"/>
</dbReference>
<sequence>MFADIRRSVGKTNLDEVLVTGWDRRDDSTHSATVRWPRSHTFYTPTPVRYSLMLFTESVRQAVAVTGQHGLGVPAGHRMGWEEISCTLAPRALAVGAGPAALDLTITHAPFAPRRSGLFRLTAHVEAFRDGVPVGTARLRYTAYPPALYNRLRGEYADARTAFARALPVGPPVEPALVGRGNPRDVVLSPESPDAATGRQRHWRLRADTTHGVLFDHPHDHIPGMVLLEAASQAVQAAAAPGRVVPIGFDASFFRYVEFDQPCIIVAEPSQVASASRLCQTVNGIQDGEAVFTARITGATEPSVLHSPVRAPSTSPDARLVGDRGR</sequence>